<dbReference type="InterPro" id="IPR003609">
    <property type="entry name" value="Pan_app"/>
</dbReference>
<dbReference type="PROSITE" id="PS50948">
    <property type="entry name" value="PAN"/>
    <property type="match status" value="1"/>
</dbReference>
<keyword evidence="1" id="KW-0175">Coiled coil</keyword>
<name>A0A5N5XA42_9EURO</name>
<evidence type="ECO:0000313" key="5">
    <source>
        <dbReference type="Proteomes" id="UP000326565"/>
    </source>
</evidence>
<evidence type="ECO:0000313" key="4">
    <source>
        <dbReference type="EMBL" id="KAB8076947.1"/>
    </source>
</evidence>
<organism evidence="4 5">
    <name type="scientific">Aspergillus leporis</name>
    <dbReference type="NCBI Taxonomy" id="41062"/>
    <lineage>
        <taxon>Eukaryota</taxon>
        <taxon>Fungi</taxon>
        <taxon>Dikarya</taxon>
        <taxon>Ascomycota</taxon>
        <taxon>Pezizomycotina</taxon>
        <taxon>Eurotiomycetes</taxon>
        <taxon>Eurotiomycetidae</taxon>
        <taxon>Eurotiales</taxon>
        <taxon>Aspergillaceae</taxon>
        <taxon>Aspergillus</taxon>
        <taxon>Aspergillus subgen. Circumdati</taxon>
    </lineage>
</organism>
<dbReference type="OrthoDB" id="4831104at2759"/>
<evidence type="ECO:0000256" key="2">
    <source>
        <dbReference type="SAM" id="SignalP"/>
    </source>
</evidence>
<evidence type="ECO:0000256" key="1">
    <source>
        <dbReference type="SAM" id="Coils"/>
    </source>
</evidence>
<dbReference type="EMBL" id="ML732174">
    <property type="protein sequence ID" value="KAB8076947.1"/>
    <property type="molecule type" value="Genomic_DNA"/>
</dbReference>
<accession>A0A5N5XA42</accession>
<feature type="chain" id="PRO_5024968462" description="Apple domain-containing protein" evidence="2">
    <location>
        <begin position="20"/>
        <end position="411"/>
    </location>
</feature>
<proteinExistence type="predicted"/>
<feature type="signal peptide" evidence="2">
    <location>
        <begin position="1"/>
        <end position="19"/>
    </location>
</feature>
<dbReference type="Proteomes" id="UP000326565">
    <property type="component" value="Unassembled WGS sequence"/>
</dbReference>
<sequence length="411" mass="44203">MIFSPPLSIVLLSAGAAWATQAPLAAASSGGSCLSMSSSNHRAAYQMCCGGESKSGKGSVDGVEFTYACGKWATGSTSTAIQGISARECAKRCAADTNCPASSWTSSGNCYFVTASVYESKTGSNYLFIEKTGQIIDEPEPQVGCEKPVEAAKAHCDKEAAAKCEKAIVEKCGIATTAALEQSKVQCEQEKTALASSCAETKKNADAQCKTEQAALIESGKAQCEQEKANLIMQIKSQCESDKAAQSSACEAAKAALEAEKHKLQNALDEANQKLKETGTGTTAGSSVSTTSPENEALVEEISRESFSTICAKFRDRKFITIDSQGYKREWVLRCNVSISYLYPTWLNYKYPCHTQDIIRLIKEEQDNRDFRGLWVNHVGYCTPAMGGGSVSAGSRFDNHHLVLPTREPWK</sequence>
<gene>
    <name evidence="4" type="ORF">BDV29DRAFT_189047</name>
</gene>
<dbReference type="AlphaFoldDB" id="A0A5N5XA42"/>
<reference evidence="4 5" key="1">
    <citation type="submission" date="2019-04" db="EMBL/GenBank/DDBJ databases">
        <title>Friends and foes A comparative genomics study of 23 Aspergillus species from section Flavi.</title>
        <authorList>
            <consortium name="DOE Joint Genome Institute"/>
            <person name="Kjaerbolling I."/>
            <person name="Vesth T."/>
            <person name="Frisvad J.C."/>
            <person name="Nybo J.L."/>
            <person name="Theobald S."/>
            <person name="Kildgaard S."/>
            <person name="Isbrandt T."/>
            <person name="Kuo A."/>
            <person name="Sato A."/>
            <person name="Lyhne E.K."/>
            <person name="Kogle M.E."/>
            <person name="Wiebenga A."/>
            <person name="Kun R.S."/>
            <person name="Lubbers R.J."/>
            <person name="Makela M.R."/>
            <person name="Barry K."/>
            <person name="Chovatia M."/>
            <person name="Clum A."/>
            <person name="Daum C."/>
            <person name="Haridas S."/>
            <person name="He G."/>
            <person name="LaButti K."/>
            <person name="Lipzen A."/>
            <person name="Mondo S."/>
            <person name="Riley R."/>
            <person name="Salamov A."/>
            <person name="Simmons B.A."/>
            <person name="Magnuson J.K."/>
            <person name="Henrissat B."/>
            <person name="Mortensen U.H."/>
            <person name="Larsen T.O."/>
            <person name="Devries R.P."/>
            <person name="Grigoriev I.V."/>
            <person name="Machida M."/>
            <person name="Baker S.E."/>
            <person name="Andersen M.R."/>
        </authorList>
    </citation>
    <scope>NUCLEOTIDE SEQUENCE [LARGE SCALE GENOMIC DNA]</scope>
    <source>
        <strain evidence="4 5">CBS 151.66</strain>
    </source>
</reference>
<keyword evidence="2" id="KW-0732">Signal</keyword>
<feature type="domain" description="Apple" evidence="3">
    <location>
        <begin position="49"/>
        <end position="133"/>
    </location>
</feature>
<feature type="coiled-coil region" evidence="1">
    <location>
        <begin position="247"/>
        <end position="277"/>
    </location>
</feature>
<protein>
    <recommendedName>
        <fullName evidence="3">Apple domain-containing protein</fullName>
    </recommendedName>
</protein>
<evidence type="ECO:0000259" key="3">
    <source>
        <dbReference type="PROSITE" id="PS50948"/>
    </source>
</evidence>
<keyword evidence="5" id="KW-1185">Reference proteome</keyword>